<dbReference type="RefSeq" id="WP_209479738.1">
    <property type="nucleotide sequence ID" value="NZ_JAGGKK010000004.1"/>
</dbReference>
<dbReference type="InterPro" id="IPR002123">
    <property type="entry name" value="Plipid/glycerol_acylTrfase"/>
</dbReference>
<comment type="caution">
    <text evidence="9">The sequence shown here is derived from an EMBL/GenBank/DDBJ whole genome shotgun (WGS) entry which is preliminary data.</text>
</comment>
<evidence type="ECO:0000256" key="5">
    <source>
        <dbReference type="ARBA" id="ARBA00023098"/>
    </source>
</evidence>
<gene>
    <name evidence="9" type="ORF">J2Z82_001082</name>
</gene>
<evidence type="ECO:0000259" key="8">
    <source>
        <dbReference type="SMART" id="SM00563"/>
    </source>
</evidence>
<dbReference type="InterPro" id="IPR004552">
    <property type="entry name" value="AGP_acyltrans"/>
</dbReference>
<keyword evidence="5 7" id="KW-0443">Lipid metabolism</keyword>
<dbReference type="EC" id="2.3.1.51" evidence="7"/>
<evidence type="ECO:0000313" key="10">
    <source>
        <dbReference type="Proteomes" id="UP001519328"/>
    </source>
</evidence>
<evidence type="ECO:0000256" key="1">
    <source>
        <dbReference type="ARBA" id="ARBA00005189"/>
    </source>
</evidence>
<keyword evidence="7" id="KW-1208">Phospholipid metabolism</keyword>
<evidence type="ECO:0000256" key="7">
    <source>
        <dbReference type="RuleBase" id="RU361267"/>
    </source>
</evidence>
<dbReference type="PANTHER" id="PTHR10434:SF64">
    <property type="entry name" value="1-ACYL-SN-GLYCEROL-3-PHOSPHATE ACYLTRANSFERASE-RELATED"/>
    <property type="match status" value="1"/>
</dbReference>
<evidence type="ECO:0000313" key="9">
    <source>
        <dbReference type="EMBL" id="MBP1948151.1"/>
    </source>
</evidence>
<proteinExistence type="inferred from homology"/>
<comment type="pathway">
    <text evidence="1">Lipid metabolism.</text>
</comment>
<comment type="similarity">
    <text evidence="2 7">Belongs to the 1-acyl-sn-glycerol-3-phosphate acyltransferase family.</text>
</comment>
<sequence>MVRSFKIYIYAIFIVIGSGFKLRRSKKLASQSSNQLNKEKIFAGPKMVSQKVIQKTKSDVHVYGQEKLPDEAVLFVANHQGLFDILALIGYLGKPIGFIAKKETKKLPIVSTWMELIHCVFIDRSDRRQAVKAINQGITHLKSGHSIVVFPEGTRSRGSNLNEFKSGSLRLATKAKVPIVPVAINGTYQMMEEDKGKIKPSTITMTITEPIYPSHYQDIKHGELAASIQTTIEETIRSQANTGEYEVKEAIH</sequence>
<dbReference type="GO" id="GO:0003841">
    <property type="term" value="F:1-acylglycerol-3-phosphate O-acyltransferase activity"/>
    <property type="evidence" value="ECO:0007669"/>
    <property type="project" value="UniProtKB-EC"/>
</dbReference>
<reference evidence="9 10" key="1">
    <citation type="submission" date="2021-03" db="EMBL/GenBank/DDBJ databases">
        <title>Genomic Encyclopedia of Type Strains, Phase IV (KMG-IV): sequencing the most valuable type-strain genomes for metagenomic binning, comparative biology and taxonomic classification.</title>
        <authorList>
            <person name="Goeker M."/>
        </authorList>
    </citation>
    <scope>NUCLEOTIDE SEQUENCE [LARGE SCALE GENOMIC DNA]</scope>
    <source>
        <strain evidence="9 10">DSM 21085</strain>
    </source>
</reference>
<dbReference type="SUPFAM" id="SSF69593">
    <property type="entry name" value="Glycerol-3-phosphate (1)-acyltransferase"/>
    <property type="match status" value="1"/>
</dbReference>
<keyword evidence="4 7" id="KW-0808">Transferase</keyword>
<keyword evidence="10" id="KW-1185">Reference proteome</keyword>
<feature type="domain" description="Phospholipid/glycerol acyltransferase" evidence="8">
    <location>
        <begin position="73"/>
        <end position="187"/>
    </location>
</feature>
<evidence type="ECO:0000256" key="4">
    <source>
        <dbReference type="ARBA" id="ARBA00022679"/>
    </source>
</evidence>
<comment type="domain">
    <text evidence="7">The HXXXXD motif is essential for acyltransferase activity and may constitute the binding site for the phosphate moiety of the glycerol-3-phosphate.</text>
</comment>
<dbReference type="CDD" id="cd07989">
    <property type="entry name" value="LPLAT_AGPAT-like"/>
    <property type="match status" value="1"/>
</dbReference>
<evidence type="ECO:0000256" key="6">
    <source>
        <dbReference type="ARBA" id="ARBA00023315"/>
    </source>
</evidence>
<organism evidence="9 10">
    <name type="scientific">Virgibacillus litoralis</name>
    <dbReference type="NCBI Taxonomy" id="578221"/>
    <lineage>
        <taxon>Bacteria</taxon>
        <taxon>Bacillati</taxon>
        <taxon>Bacillota</taxon>
        <taxon>Bacilli</taxon>
        <taxon>Bacillales</taxon>
        <taxon>Bacillaceae</taxon>
        <taxon>Virgibacillus</taxon>
    </lineage>
</organism>
<dbReference type="Pfam" id="PF01553">
    <property type="entry name" value="Acyltransferase"/>
    <property type="match status" value="1"/>
</dbReference>
<keyword evidence="3 7" id="KW-0444">Lipid biosynthesis</keyword>
<keyword evidence="6 7" id="KW-0012">Acyltransferase</keyword>
<accession>A0ABS4HB68</accession>
<evidence type="ECO:0000256" key="2">
    <source>
        <dbReference type="ARBA" id="ARBA00008655"/>
    </source>
</evidence>
<keyword evidence="7" id="KW-0594">Phospholipid biosynthesis</keyword>
<dbReference type="PANTHER" id="PTHR10434">
    <property type="entry name" value="1-ACYL-SN-GLYCEROL-3-PHOSPHATE ACYLTRANSFERASE"/>
    <property type="match status" value="1"/>
</dbReference>
<dbReference type="Proteomes" id="UP001519328">
    <property type="component" value="Unassembled WGS sequence"/>
</dbReference>
<name>A0ABS4HB68_9BACI</name>
<dbReference type="SMART" id="SM00563">
    <property type="entry name" value="PlsC"/>
    <property type="match status" value="1"/>
</dbReference>
<evidence type="ECO:0000256" key="3">
    <source>
        <dbReference type="ARBA" id="ARBA00022516"/>
    </source>
</evidence>
<comment type="catalytic activity">
    <reaction evidence="7">
        <text>a 1-acyl-sn-glycero-3-phosphate + an acyl-CoA = a 1,2-diacyl-sn-glycero-3-phosphate + CoA</text>
        <dbReference type="Rhea" id="RHEA:19709"/>
        <dbReference type="ChEBI" id="CHEBI:57287"/>
        <dbReference type="ChEBI" id="CHEBI:57970"/>
        <dbReference type="ChEBI" id="CHEBI:58342"/>
        <dbReference type="ChEBI" id="CHEBI:58608"/>
        <dbReference type="EC" id="2.3.1.51"/>
    </reaction>
</comment>
<dbReference type="EMBL" id="JAGGKK010000004">
    <property type="protein sequence ID" value="MBP1948151.1"/>
    <property type="molecule type" value="Genomic_DNA"/>
</dbReference>
<dbReference type="NCBIfam" id="TIGR00530">
    <property type="entry name" value="AGP_acyltrn"/>
    <property type="match status" value="1"/>
</dbReference>
<protein>
    <recommendedName>
        <fullName evidence="7">1-acyl-sn-glycerol-3-phosphate acyltransferase</fullName>
        <ecNumber evidence="7">2.3.1.51</ecNumber>
    </recommendedName>
</protein>